<protein>
    <submittedName>
        <fullName evidence="1">Uncharacterized protein</fullName>
    </submittedName>
</protein>
<proteinExistence type="predicted"/>
<reference evidence="1 2" key="2">
    <citation type="submission" date="2017-12" db="EMBL/GenBank/DDBJ databases">
        <title>Revising the taxonomy of the Acinetobacter lwoffii group: the description of Acinetobacter pseudolwoffii sp. nov. and emended description of Acinetobacter lwoffii.</title>
        <authorList>
            <person name="Nemec A."/>
        </authorList>
    </citation>
    <scope>NUCLEOTIDE SEQUENCE [LARGE SCALE GENOMIC DNA]</scope>
    <source>
        <strain evidence="1 2">ANC 5347</strain>
    </source>
</reference>
<comment type="caution">
    <text evidence="1">The sequence shown here is derived from an EMBL/GenBank/DDBJ whole genome shotgun (WGS) entry which is preliminary data.</text>
</comment>
<dbReference type="EMBL" id="PGOZ01000025">
    <property type="protein sequence ID" value="PJI31431.1"/>
    <property type="molecule type" value="Genomic_DNA"/>
</dbReference>
<dbReference type="AlphaFoldDB" id="A0A2H9UID4"/>
<dbReference type="RefSeq" id="WP_100358131.1">
    <property type="nucleotide sequence ID" value="NZ_PGOZ01000025.1"/>
</dbReference>
<name>A0A2H9UID4_9GAMM</name>
<sequence length="86" mass="10015">MVTLPTHQLERALKQYQSENIKMIKVGYKLYAQLMSDLDFVNEVMNSALRQDHRKFRGIPLKVSQADYDFKLITANEKIINIALES</sequence>
<accession>A0A2H9UID4</accession>
<evidence type="ECO:0000313" key="2">
    <source>
        <dbReference type="Proteomes" id="UP000242351"/>
    </source>
</evidence>
<organism evidence="1 2">
    <name type="scientific">Acinetobacter pseudolwoffii</name>
    <dbReference type="NCBI Taxonomy" id="2053287"/>
    <lineage>
        <taxon>Bacteria</taxon>
        <taxon>Pseudomonadati</taxon>
        <taxon>Pseudomonadota</taxon>
        <taxon>Gammaproteobacteria</taxon>
        <taxon>Moraxellales</taxon>
        <taxon>Moraxellaceae</taxon>
        <taxon>Acinetobacter</taxon>
    </lineage>
</organism>
<reference evidence="1 2" key="1">
    <citation type="submission" date="2017-11" db="EMBL/GenBank/DDBJ databases">
        <authorList>
            <person name="Han C.G."/>
        </authorList>
    </citation>
    <scope>NUCLEOTIDE SEQUENCE [LARGE SCALE GENOMIC DNA]</scope>
    <source>
        <strain evidence="1 2">ANC 5347</strain>
    </source>
</reference>
<evidence type="ECO:0000313" key="1">
    <source>
        <dbReference type="EMBL" id="PJI31431.1"/>
    </source>
</evidence>
<dbReference type="Proteomes" id="UP000242351">
    <property type="component" value="Unassembled WGS sequence"/>
</dbReference>
<gene>
    <name evidence="1" type="ORF">CU320_14045</name>
</gene>